<reference evidence="3" key="1">
    <citation type="submission" date="2017-10" db="EMBL/GenBank/DDBJ databases">
        <title>Rapid genome shrinkage in a self-fertile nematode reveals novel sperm competition proteins.</title>
        <authorList>
            <person name="Yin D."/>
            <person name="Schwarz E.M."/>
            <person name="Thomas C.G."/>
            <person name="Felde R.L."/>
            <person name="Korf I.F."/>
            <person name="Cutter A.D."/>
            <person name="Schartner C.M."/>
            <person name="Ralston E.J."/>
            <person name="Meyer B.J."/>
            <person name="Haag E.S."/>
        </authorList>
    </citation>
    <scope>NUCLEOTIDE SEQUENCE [LARGE SCALE GENOMIC DNA]</scope>
    <source>
        <strain evidence="3">JU1422</strain>
    </source>
</reference>
<evidence type="ECO:0000313" key="3">
    <source>
        <dbReference type="Proteomes" id="UP000230233"/>
    </source>
</evidence>
<comment type="caution">
    <text evidence="2">The sequence shown here is derived from an EMBL/GenBank/DDBJ whole genome shotgun (WGS) entry which is preliminary data.</text>
</comment>
<dbReference type="AlphaFoldDB" id="A0A2G5V6N2"/>
<evidence type="ECO:0000313" key="2">
    <source>
        <dbReference type="EMBL" id="PIC47186.1"/>
    </source>
</evidence>
<evidence type="ECO:0000256" key="1">
    <source>
        <dbReference type="SAM" id="MobiDB-lite"/>
    </source>
</evidence>
<dbReference type="OrthoDB" id="5784501at2759"/>
<organism evidence="2 3">
    <name type="scientific">Caenorhabditis nigoni</name>
    <dbReference type="NCBI Taxonomy" id="1611254"/>
    <lineage>
        <taxon>Eukaryota</taxon>
        <taxon>Metazoa</taxon>
        <taxon>Ecdysozoa</taxon>
        <taxon>Nematoda</taxon>
        <taxon>Chromadorea</taxon>
        <taxon>Rhabditida</taxon>
        <taxon>Rhabditina</taxon>
        <taxon>Rhabditomorpha</taxon>
        <taxon>Rhabditoidea</taxon>
        <taxon>Rhabditidae</taxon>
        <taxon>Peloderinae</taxon>
        <taxon>Caenorhabditis</taxon>
    </lineage>
</organism>
<sequence length="163" mass="19193">MPDQTNEKSLEMSLDDRIELTREEQDIETSSSSYPHCEGLDHIVSLESTYDFHRQMGFEDLKRHRDDYDKASEKILKLRKQLTDSNLDPRKRKWIEDDLDSAVRKQDSALSRIKLAESQMKRDMRNDAPPAYQPDDPLKDLRRNYGCSEKEKAPVYQEKGPKF</sequence>
<gene>
    <name evidence="2" type="primary">Cni-F08G2.4</name>
    <name evidence="2" type="synonym">Cnig_chr_II.g6623</name>
    <name evidence="2" type="ORF">B9Z55_006623</name>
</gene>
<protein>
    <submittedName>
        <fullName evidence="2">Uncharacterized protein</fullName>
    </submittedName>
</protein>
<proteinExistence type="predicted"/>
<name>A0A2G5V6N2_9PELO</name>
<accession>A0A2G5V6N2</accession>
<feature type="region of interest" description="Disordered" evidence="1">
    <location>
        <begin position="117"/>
        <end position="142"/>
    </location>
</feature>
<dbReference type="EMBL" id="PDUG01000002">
    <property type="protein sequence ID" value="PIC47186.1"/>
    <property type="molecule type" value="Genomic_DNA"/>
</dbReference>
<dbReference type="Proteomes" id="UP000230233">
    <property type="component" value="Chromosome II"/>
</dbReference>
<keyword evidence="3" id="KW-1185">Reference proteome</keyword>